<sequence>MVDLIIFDLDNTLVKTDDLIEFRGKENVNVSDEDYLARLRAKATSLQRRILSSDFFIKLSESLPSVQVAVVTRSPRAYARELLNIVYPEIKWAAIVGYEDVDRPKPQPDGLYLAAKHAGVDDREKVILVGDDVSDADAAYRGGCWFVLSEVGLAKPSYAARNRIPDAIVKKENTLLRAITSIKSKLPWLEKVVLEEPLDENYPERVCATSHFTPDGFGEPGKPFRVLSLGRLFAEHQATKNKREWHLLTDEILKYKDTDTFPQEWAVCVRDAMQNQISALRESEGFLQRRKKYKYEVIVTVAPSKLGRKPRMENFLAYIEEANSHDAISDGVVSFAPTAFKFSDAAKSHHGEFLNGVQRFENVRDCLSCENPEQFDGKVVFVLDDVVTTGATLFFMDKICRDNGAVHVICVCLAQTISIKDR</sequence>
<dbReference type="Proteomes" id="UP000232455">
    <property type="component" value="Unassembled WGS sequence"/>
</dbReference>
<keyword evidence="7" id="KW-0119">Carbohydrate metabolism</keyword>
<organism evidence="8 9">
    <name type="scientific">Pseudomonas baetica</name>
    <dbReference type="NCBI Taxonomy" id="674054"/>
    <lineage>
        <taxon>Bacteria</taxon>
        <taxon>Pseudomonadati</taxon>
        <taxon>Pseudomonadota</taxon>
        <taxon>Gammaproteobacteria</taxon>
        <taxon>Pseudomonadales</taxon>
        <taxon>Pseudomonadaceae</taxon>
        <taxon>Pseudomonas</taxon>
    </lineage>
</organism>
<reference evidence="8 9" key="1">
    <citation type="submission" date="2017-11" db="EMBL/GenBank/DDBJ databases">
        <title>Genome sequencing of a diverse group of Pseudomonas species.</title>
        <authorList>
            <person name="Loper J."/>
        </authorList>
    </citation>
    <scope>NUCLEOTIDE SEQUENCE [LARGE SCALE GENOMIC DNA]</scope>
    <source>
        <strain evidence="8 9">LMG 25716</strain>
    </source>
</reference>
<dbReference type="InterPro" id="IPR023214">
    <property type="entry name" value="HAD_sf"/>
</dbReference>
<dbReference type="EC" id="3.1.3.18" evidence="5"/>
<dbReference type="CDD" id="cd01427">
    <property type="entry name" value="HAD_like"/>
    <property type="match status" value="1"/>
</dbReference>
<comment type="caution">
    <text evidence="8">The sequence shown here is derived from an EMBL/GenBank/DDBJ whole genome shotgun (WGS) entry which is preliminary data.</text>
</comment>
<evidence type="ECO:0000256" key="5">
    <source>
        <dbReference type="ARBA" id="ARBA00013078"/>
    </source>
</evidence>
<dbReference type="InterPro" id="IPR036412">
    <property type="entry name" value="HAD-like_sf"/>
</dbReference>
<dbReference type="SUPFAM" id="SSF56784">
    <property type="entry name" value="HAD-like"/>
    <property type="match status" value="1"/>
</dbReference>
<dbReference type="CDD" id="cd06223">
    <property type="entry name" value="PRTases_typeI"/>
    <property type="match status" value="1"/>
</dbReference>
<comment type="catalytic activity">
    <reaction evidence="1">
        <text>2-phosphoglycolate + H2O = glycolate + phosphate</text>
        <dbReference type="Rhea" id="RHEA:14369"/>
        <dbReference type="ChEBI" id="CHEBI:15377"/>
        <dbReference type="ChEBI" id="CHEBI:29805"/>
        <dbReference type="ChEBI" id="CHEBI:43474"/>
        <dbReference type="ChEBI" id="CHEBI:58033"/>
        <dbReference type="EC" id="3.1.3.18"/>
    </reaction>
</comment>
<dbReference type="InterPro" id="IPR041492">
    <property type="entry name" value="HAD_2"/>
</dbReference>
<evidence type="ECO:0000256" key="1">
    <source>
        <dbReference type="ARBA" id="ARBA00000830"/>
    </source>
</evidence>
<dbReference type="SUPFAM" id="SSF53271">
    <property type="entry name" value="PRTase-like"/>
    <property type="match status" value="1"/>
</dbReference>
<comment type="similarity">
    <text evidence="4">Belongs to the HAD-like hydrolase superfamily. CbbY/CbbZ/Gph/YieH family.</text>
</comment>
<dbReference type="PANTHER" id="PTHR43434:SF1">
    <property type="entry name" value="PHOSPHOGLYCOLATE PHOSPHATASE"/>
    <property type="match status" value="1"/>
</dbReference>
<dbReference type="EMBL" id="PHHE01000001">
    <property type="protein sequence ID" value="PKA72418.1"/>
    <property type="molecule type" value="Genomic_DNA"/>
</dbReference>
<dbReference type="RefSeq" id="WP_100847880.1">
    <property type="nucleotide sequence ID" value="NZ_PHHE01000001.1"/>
</dbReference>
<comment type="pathway">
    <text evidence="3">Organic acid metabolism; glycolate biosynthesis; glycolate from 2-phosphoglycolate: step 1/1.</text>
</comment>
<dbReference type="InterPro" id="IPR000836">
    <property type="entry name" value="PRTase_dom"/>
</dbReference>
<dbReference type="Pfam" id="PF13419">
    <property type="entry name" value="HAD_2"/>
    <property type="match status" value="1"/>
</dbReference>
<dbReference type="PANTHER" id="PTHR43434">
    <property type="entry name" value="PHOSPHOGLYCOLATE PHOSPHATASE"/>
    <property type="match status" value="1"/>
</dbReference>
<evidence type="ECO:0000256" key="2">
    <source>
        <dbReference type="ARBA" id="ARBA00001946"/>
    </source>
</evidence>
<evidence type="ECO:0000256" key="7">
    <source>
        <dbReference type="ARBA" id="ARBA00023277"/>
    </source>
</evidence>
<keyword evidence="6" id="KW-0479">Metal-binding</keyword>
<evidence type="ECO:0000313" key="9">
    <source>
        <dbReference type="Proteomes" id="UP000232455"/>
    </source>
</evidence>
<evidence type="ECO:0000256" key="3">
    <source>
        <dbReference type="ARBA" id="ARBA00004818"/>
    </source>
</evidence>
<dbReference type="Gene3D" id="3.40.50.2020">
    <property type="match status" value="1"/>
</dbReference>
<proteinExistence type="inferred from homology"/>
<evidence type="ECO:0000256" key="6">
    <source>
        <dbReference type="ARBA" id="ARBA00022723"/>
    </source>
</evidence>
<evidence type="ECO:0000313" key="8">
    <source>
        <dbReference type="EMBL" id="PKA72418.1"/>
    </source>
</evidence>
<dbReference type="InterPro" id="IPR029057">
    <property type="entry name" value="PRTase-like"/>
</dbReference>
<name>A0ABX4Q6P4_9PSED</name>
<dbReference type="InterPro" id="IPR050155">
    <property type="entry name" value="HAD-like_hydrolase_sf"/>
</dbReference>
<gene>
    <name evidence="8" type="ORF">ATI02_5473</name>
</gene>
<evidence type="ECO:0000256" key="4">
    <source>
        <dbReference type="ARBA" id="ARBA00006171"/>
    </source>
</evidence>
<accession>A0ABX4Q6P4</accession>
<keyword evidence="9" id="KW-1185">Reference proteome</keyword>
<protein>
    <recommendedName>
        <fullName evidence="5">phosphoglycolate phosphatase</fullName>
        <ecNumber evidence="5">3.1.3.18</ecNumber>
    </recommendedName>
</protein>
<comment type="cofactor">
    <cofactor evidence="2">
        <name>Mg(2+)</name>
        <dbReference type="ChEBI" id="CHEBI:18420"/>
    </cofactor>
</comment>
<dbReference type="Gene3D" id="3.40.50.1000">
    <property type="entry name" value="HAD superfamily/HAD-like"/>
    <property type="match status" value="1"/>
</dbReference>